<dbReference type="InterPro" id="IPR002104">
    <property type="entry name" value="Integrase_catalytic"/>
</dbReference>
<organism evidence="4 5">
    <name type="scientific">Pinctada imbricata</name>
    <name type="common">Atlantic pearl-oyster</name>
    <name type="synonym">Pinctada martensii</name>
    <dbReference type="NCBI Taxonomy" id="66713"/>
    <lineage>
        <taxon>Eukaryota</taxon>
        <taxon>Metazoa</taxon>
        <taxon>Spiralia</taxon>
        <taxon>Lophotrochozoa</taxon>
        <taxon>Mollusca</taxon>
        <taxon>Bivalvia</taxon>
        <taxon>Autobranchia</taxon>
        <taxon>Pteriomorphia</taxon>
        <taxon>Pterioida</taxon>
        <taxon>Pterioidea</taxon>
        <taxon>Pteriidae</taxon>
        <taxon>Pinctada</taxon>
    </lineage>
</organism>
<feature type="non-terminal residue" evidence="4">
    <location>
        <position position="1"/>
    </location>
</feature>
<evidence type="ECO:0000313" key="4">
    <source>
        <dbReference type="EMBL" id="KAK3105158.1"/>
    </source>
</evidence>
<dbReference type="GO" id="GO:0006310">
    <property type="term" value="P:DNA recombination"/>
    <property type="evidence" value="ECO:0007669"/>
    <property type="project" value="UniProtKB-KW"/>
</dbReference>
<evidence type="ECO:0000313" key="5">
    <source>
        <dbReference type="Proteomes" id="UP001186944"/>
    </source>
</evidence>
<dbReference type="PROSITE" id="PS51898">
    <property type="entry name" value="TYR_RECOMBINASE"/>
    <property type="match status" value="1"/>
</dbReference>
<dbReference type="Gene3D" id="1.10.443.10">
    <property type="entry name" value="Intergrase catalytic core"/>
    <property type="match status" value="1"/>
</dbReference>
<dbReference type="GO" id="GO:0015074">
    <property type="term" value="P:DNA integration"/>
    <property type="evidence" value="ECO:0007669"/>
    <property type="project" value="InterPro"/>
</dbReference>
<keyword evidence="2" id="KW-0233">DNA recombination</keyword>
<dbReference type="InterPro" id="IPR052925">
    <property type="entry name" value="Phage_Integrase-like_Recomb"/>
</dbReference>
<protein>
    <recommendedName>
        <fullName evidence="3">Tyr recombinase domain-containing protein</fullName>
    </recommendedName>
</protein>
<gene>
    <name evidence="4" type="ORF">FSP39_018407</name>
</gene>
<dbReference type="PANTHER" id="PTHR34605:SF6">
    <property type="entry name" value="TYR RECOMBINASE DOMAIN-CONTAINING PROTEIN"/>
    <property type="match status" value="1"/>
</dbReference>
<evidence type="ECO:0000256" key="1">
    <source>
        <dbReference type="ARBA" id="ARBA00023125"/>
    </source>
</evidence>
<accession>A0AA89C427</accession>
<dbReference type="SUPFAM" id="SSF47823">
    <property type="entry name" value="lambda integrase-like, N-terminal domain"/>
    <property type="match status" value="1"/>
</dbReference>
<dbReference type="Proteomes" id="UP001186944">
    <property type="component" value="Unassembled WGS sequence"/>
</dbReference>
<comment type="caution">
    <text evidence="4">The sequence shown here is derived from an EMBL/GenBank/DDBJ whole genome shotgun (WGS) entry which is preliminary data.</text>
</comment>
<dbReference type="EMBL" id="VSWD01000004">
    <property type="protein sequence ID" value="KAK3105158.1"/>
    <property type="molecule type" value="Genomic_DNA"/>
</dbReference>
<dbReference type="InterPro" id="IPR010998">
    <property type="entry name" value="Integrase_recombinase_N"/>
</dbReference>
<evidence type="ECO:0000259" key="3">
    <source>
        <dbReference type="PROSITE" id="PS51898"/>
    </source>
</evidence>
<dbReference type="Gene3D" id="1.10.150.130">
    <property type="match status" value="1"/>
</dbReference>
<proteinExistence type="predicted"/>
<name>A0AA89C427_PINIB</name>
<keyword evidence="5" id="KW-1185">Reference proteome</keyword>
<reference evidence="4" key="1">
    <citation type="submission" date="2019-08" db="EMBL/GenBank/DDBJ databases">
        <title>The improved chromosome-level genome for the pearl oyster Pinctada fucata martensii using PacBio sequencing and Hi-C.</title>
        <authorList>
            <person name="Zheng Z."/>
        </authorList>
    </citation>
    <scope>NUCLEOTIDE SEQUENCE</scope>
    <source>
        <strain evidence="4">ZZ-2019</strain>
        <tissue evidence="4">Adductor muscle</tissue>
    </source>
</reference>
<dbReference type="InterPro" id="IPR013762">
    <property type="entry name" value="Integrase-like_cat_sf"/>
</dbReference>
<dbReference type="GO" id="GO:0003677">
    <property type="term" value="F:DNA binding"/>
    <property type="evidence" value="ECO:0007669"/>
    <property type="project" value="UniProtKB-KW"/>
</dbReference>
<dbReference type="InterPro" id="IPR011010">
    <property type="entry name" value="DNA_brk_join_enz"/>
</dbReference>
<dbReference type="PANTHER" id="PTHR34605">
    <property type="entry name" value="PHAGE_INTEGRASE DOMAIN-CONTAINING PROTEIN"/>
    <property type="match status" value="1"/>
</dbReference>
<keyword evidence="1" id="KW-0238">DNA-binding</keyword>
<dbReference type="AlphaFoldDB" id="A0AA89C427"/>
<evidence type="ECO:0000256" key="2">
    <source>
        <dbReference type="ARBA" id="ARBA00023172"/>
    </source>
</evidence>
<dbReference type="SUPFAM" id="SSF56349">
    <property type="entry name" value="DNA breaking-rejoining enzymes"/>
    <property type="match status" value="1"/>
</dbReference>
<feature type="domain" description="Tyr recombinase" evidence="3">
    <location>
        <begin position="116"/>
        <end position="320"/>
    </location>
</feature>
<sequence>ELPDSLADKIGLVASLMSHSKSSNTTKGYYSAFMRWKKWATSNQISERQCLPAKAIHVAIYLSSLVQNSQTPSPITQAFYGIRWAHSLISEPSPTDSELVRNVFEGAKRKLAHSLHKKEPITPLLLEKMFDSLYVENNLYNQRIICACLLSYSGFLRCSELLNLKTSDIIFHFSHMSIFIEKSKTDIYRDGNWLLIARTGTKLCPVVNLEKYFKFGNLDHSDLYLFRNIIKYAKGYIFRSSNSPMSYSRMRELFICAFSPFVSDIAKYGLHSLRAGGATSAANSGVPDRLFKRHGRWRSETAKDGYIKDLFDERLFVSKNLGI</sequence>